<keyword evidence="1" id="KW-0812">Transmembrane</keyword>
<comment type="caution">
    <text evidence="2">The sequence shown here is derived from an EMBL/GenBank/DDBJ whole genome shotgun (WGS) entry which is preliminary data.</text>
</comment>
<dbReference type="PANTHER" id="PTHR42044">
    <property type="entry name" value="DUF676 DOMAIN-CONTAINING PROTEIN-RELATED"/>
    <property type="match status" value="1"/>
</dbReference>
<dbReference type="InterPro" id="IPR029058">
    <property type="entry name" value="AB_hydrolase_fold"/>
</dbReference>
<organism evidence="2 3">
    <name type="scientific">Sphaceloma murrayae</name>
    <dbReference type="NCBI Taxonomy" id="2082308"/>
    <lineage>
        <taxon>Eukaryota</taxon>
        <taxon>Fungi</taxon>
        <taxon>Dikarya</taxon>
        <taxon>Ascomycota</taxon>
        <taxon>Pezizomycotina</taxon>
        <taxon>Dothideomycetes</taxon>
        <taxon>Dothideomycetidae</taxon>
        <taxon>Myriangiales</taxon>
        <taxon>Elsinoaceae</taxon>
        <taxon>Sphaceloma</taxon>
    </lineage>
</organism>
<keyword evidence="3" id="KW-1185">Reference proteome</keyword>
<evidence type="ECO:0008006" key="4">
    <source>
        <dbReference type="Google" id="ProtNLM"/>
    </source>
</evidence>
<dbReference type="OrthoDB" id="202545at2759"/>
<dbReference type="SUPFAM" id="SSF53474">
    <property type="entry name" value="alpha/beta-Hydrolases"/>
    <property type="match status" value="1"/>
</dbReference>
<evidence type="ECO:0000313" key="3">
    <source>
        <dbReference type="Proteomes" id="UP000243797"/>
    </source>
</evidence>
<sequence>MDLLSRLDAKYDYRSTDTYKLHFDAPRIEELDSPLTLFWKDVLNILQKSNLIFLVLKPFFTVDETDELYLLPPSGLSITWWTIFSVVQLLPMLALIVTTIFVILVLQALEQIHSILFWQPIQGPKLQVFPAAPLPTHNPRHRWIYINGIATGAQGLHQNLRVLSKRFNAPVLGIHNRTYGFLGDIIECIFQRSFHFRTLETRIAVPILRKYLETSTKDVEKVILVAHSQGGICASHILDQLFAEVPWDLIHGRLEVYTFGSAALHFKNPYLDASRKEKLVTHMEHYCHEWDMVTSFGALSSLQRGNTYKGKVFVWKEKSGHLLDQHYLKGMFNPETSFGKDGFLMGGIEPYEHQHEDHNDQREGKGREGRWLVVPGTKVKEGRDMVKDVSFLWTYMMPQKQVNGHRDEVAEGEGRVDEPVNGDMVRRRVARNHE</sequence>
<keyword evidence="1" id="KW-0472">Membrane</keyword>
<keyword evidence="1" id="KW-1133">Transmembrane helix</keyword>
<evidence type="ECO:0000313" key="2">
    <source>
        <dbReference type="EMBL" id="PNS15172.1"/>
    </source>
</evidence>
<dbReference type="EMBL" id="NKHZ01000080">
    <property type="protein sequence ID" value="PNS15172.1"/>
    <property type="molecule type" value="Genomic_DNA"/>
</dbReference>
<dbReference type="STRING" id="2082308.A0A2K1QJV0"/>
<name>A0A2K1QJV0_9PEZI</name>
<dbReference type="PANTHER" id="PTHR42044:SF2">
    <property type="entry name" value="DUF676 DOMAIN-CONTAINING PROTEIN"/>
    <property type="match status" value="1"/>
</dbReference>
<accession>A0A2K1QJV0</accession>
<dbReference type="Proteomes" id="UP000243797">
    <property type="component" value="Unassembled WGS sequence"/>
</dbReference>
<evidence type="ECO:0000256" key="1">
    <source>
        <dbReference type="SAM" id="Phobius"/>
    </source>
</evidence>
<protein>
    <recommendedName>
        <fullName evidence="4">DUF676 domain-containing protein</fullName>
    </recommendedName>
</protein>
<reference evidence="2 3" key="1">
    <citation type="submission" date="2017-06" db="EMBL/GenBank/DDBJ databases">
        <title>Draft genome sequence of a variant of Elsinoe murrayae.</title>
        <authorList>
            <person name="Cheng Q."/>
        </authorList>
    </citation>
    <scope>NUCLEOTIDE SEQUENCE [LARGE SCALE GENOMIC DNA]</scope>
    <source>
        <strain evidence="2 3">CQ-2017a</strain>
    </source>
</reference>
<dbReference type="InParanoid" id="A0A2K1QJV0"/>
<gene>
    <name evidence="2" type="ORF">CAC42_8173</name>
</gene>
<feature type="transmembrane region" description="Helical" evidence="1">
    <location>
        <begin position="78"/>
        <end position="106"/>
    </location>
</feature>
<proteinExistence type="predicted"/>
<dbReference type="AlphaFoldDB" id="A0A2K1QJV0"/>